<gene>
    <name evidence="1" type="ORF">SAMN04487996_101326</name>
</gene>
<evidence type="ECO:0000313" key="2">
    <source>
        <dbReference type="Proteomes" id="UP000198748"/>
    </source>
</evidence>
<dbReference type="EMBL" id="FNAN01000001">
    <property type="protein sequence ID" value="SDD56394.1"/>
    <property type="molecule type" value="Genomic_DNA"/>
</dbReference>
<dbReference type="Proteomes" id="UP000198748">
    <property type="component" value="Unassembled WGS sequence"/>
</dbReference>
<dbReference type="AlphaFoldDB" id="A0A1G6VS73"/>
<dbReference type="RefSeq" id="WP_090146035.1">
    <property type="nucleotide sequence ID" value="NZ_FNAN01000001.1"/>
</dbReference>
<evidence type="ECO:0000313" key="1">
    <source>
        <dbReference type="EMBL" id="SDD56394.1"/>
    </source>
</evidence>
<dbReference type="SUPFAM" id="SSF69118">
    <property type="entry name" value="AhpD-like"/>
    <property type="match status" value="1"/>
</dbReference>
<organism evidence="1 2">
    <name type="scientific">Dyadobacter soli</name>
    <dbReference type="NCBI Taxonomy" id="659014"/>
    <lineage>
        <taxon>Bacteria</taxon>
        <taxon>Pseudomonadati</taxon>
        <taxon>Bacteroidota</taxon>
        <taxon>Cytophagia</taxon>
        <taxon>Cytophagales</taxon>
        <taxon>Spirosomataceae</taxon>
        <taxon>Dyadobacter</taxon>
    </lineage>
</organism>
<protein>
    <submittedName>
        <fullName evidence="1">4-carboxymuconolactone decarboxylase</fullName>
    </submittedName>
</protein>
<dbReference type="PANTHER" id="PTHR34846:SF11">
    <property type="entry name" value="4-CARBOXYMUCONOLACTONE DECARBOXYLASE FAMILY PROTEIN (AFU_ORTHOLOGUE AFUA_6G11590)"/>
    <property type="match status" value="1"/>
</dbReference>
<proteinExistence type="predicted"/>
<sequence>MRIKPLAPEALQGEVRFVHDEIAKLIGHSQGQVNMMDADGALVGPFPPMLHYPQFGIPALTFLRSLDNHATLPKRVREVAILTVGGKLGARFELYAHEIMAEAFGVPQSVISTLASGGSPFAMGDQESVAHDIARTLVSGHIVPDATYRLAVKLFGQDGVAELFFLVGGYCLIATILNGFDIPAPVQVIQENTESAEHRHTK</sequence>
<name>A0A1G6VS73_9BACT</name>
<dbReference type="Gene3D" id="1.20.1290.10">
    <property type="entry name" value="AhpD-like"/>
    <property type="match status" value="1"/>
</dbReference>
<dbReference type="PANTHER" id="PTHR34846">
    <property type="entry name" value="4-CARBOXYMUCONOLACTONE DECARBOXYLASE FAMILY PROTEIN (AFU_ORTHOLOGUE AFUA_6G11590)"/>
    <property type="match status" value="1"/>
</dbReference>
<keyword evidence="2" id="KW-1185">Reference proteome</keyword>
<dbReference type="InterPro" id="IPR029032">
    <property type="entry name" value="AhpD-like"/>
</dbReference>
<dbReference type="STRING" id="659014.SAMN04487996_101326"/>
<dbReference type="OrthoDB" id="949132at2"/>
<accession>A0A1G6VS73</accession>
<reference evidence="2" key="1">
    <citation type="submission" date="2016-10" db="EMBL/GenBank/DDBJ databases">
        <authorList>
            <person name="Varghese N."/>
            <person name="Submissions S."/>
        </authorList>
    </citation>
    <scope>NUCLEOTIDE SEQUENCE [LARGE SCALE GENOMIC DNA]</scope>
    <source>
        <strain evidence="2">DSM 25329</strain>
    </source>
</reference>